<reference evidence="2 3" key="1">
    <citation type="submission" date="2013-03" db="EMBL/GenBank/DDBJ databases">
        <title>The Genome Sequence of Exophiala aquamarina CBS 119918.</title>
        <authorList>
            <consortium name="The Broad Institute Genomics Platform"/>
            <person name="Cuomo C."/>
            <person name="de Hoog S."/>
            <person name="Gorbushina A."/>
            <person name="Walker B."/>
            <person name="Young S.K."/>
            <person name="Zeng Q."/>
            <person name="Gargeya S."/>
            <person name="Fitzgerald M."/>
            <person name="Haas B."/>
            <person name="Abouelleil A."/>
            <person name="Allen A.W."/>
            <person name="Alvarado L."/>
            <person name="Arachchi H.M."/>
            <person name="Berlin A.M."/>
            <person name="Chapman S.B."/>
            <person name="Gainer-Dewar J."/>
            <person name="Goldberg J."/>
            <person name="Griggs A."/>
            <person name="Gujja S."/>
            <person name="Hansen M."/>
            <person name="Howarth C."/>
            <person name="Imamovic A."/>
            <person name="Ireland A."/>
            <person name="Larimer J."/>
            <person name="McCowan C."/>
            <person name="Murphy C."/>
            <person name="Pearson M."/>
            <person name="Poon T.W."/>
            <person name="Priest M."/>
            <person name="Roberts A."/>
            <person name="Saif S."/>
            <person name="Shea T."/>
            <person name="Sisk P."/>
            <person name="Sykes S."/>
            <person name="Wortman J."/>
            <person name="Nusbaum C."/>
            <person name="Birren B."/>
        </authorList>
    </citation>
    <scope>NUCLEOTIDE SEQUENCE [LARGE SCALE GENOMIC DNA]</scope>
    <source>
        <strain evidence="2 3">CBS 119918</strain>
    </source>
</reference>
<organism evidence="2 3">
    <name type="scientific">Exophiala aquamarina CBS 119918</name>
    <dbReference type="NCBI Taxonomy" id="1182545"/>
    <lineage>
        <taxon>Eukaryota</taxon>
        <taxon>Fungi</taxon>
        <taxon>Dikarya</taxon>
        <taxon>Ascomycota</taxon>
        <taxon>Pezizomycotina</taxon>
        <taxon>Eurotiomycetes</taxon>
        <taxon>Chaetothyriomycetidae</taxon>
        <taxon>Chaetothyriales</taxon>
        <taxon>Herpotrichiellaceae</taxon>
        <taxon>Exophiala</taxon>
    </lineage>
</organism>
<evidence type="ECO:0000313" key="2">
    <source>
        <dbReference type="EMBL" id="KEF58021.1"/>
    </source>
</evidence>
<dbReference type="AlphaFoldDB" id="A0A072PDS7"/>
<protein>
    <recommendedName>
        <fullName evidence="4">Zona occludens toxin N-terminal domain-containing protein</fullName>
    </recommendedName>
</protein>
<keyword evidence="3" id="KW-1185">Reference proteome</keyword>
<gene>
    <name evidence="2" type="ORF">A1O9_05944</name>
</gene>
<evidence type="ECO:0000313" key="3">
    <source>
        <dbReference type="Proteomes" id="UP000027920"/>
    </source>
</evidence>
<name>A0A072PDS7_9EURO</name>
<dbReference type="SUPFAM" id="SSF52540">
    <property type="entry name" value="P-loop containing nucleoside triphosphate hydrolases"/>
    <property type="match status" value="1"/>
</dbReference>
<dbReference type="InterPro" id="IPR027417">
    <property type="entry name" value="P-loop_NTPase"/>
</dbReference>
<comment type="caution">
    <text evidence="2">The sequence shown here is derived from an EMBL/GenBank/DDBJ whole genome shotgun (WGS) entry which is preliminary data.</text>
</comment>
<dbReference type="Proteomes" id="UP000027920">
    <property type="component" value="Unassembled WGS sequence"/>
</dbReference>
<dbReference type="Gene3D" id="3.40.50.300">
    <property type="entry name" value="P-loop containing nucleotide triphosphate hydrolases"/>
    <property type="match status" value="1"/>
</dbReference>
<proteinExistence type="predicted"/>
<evidence type="ECO:0008006" key="4">
    <source>
        <dbReference type="Google" id="ProtNLM"/>
    </source>
</evidence>
<dbReference type="OrthoDB" id="2316594at2759"/>
<evidence type="ECO:0000256" key="1">
    <source>
        <dbReference type="SAM" id="MobiDB-lite"/>
    </source>
</evidence>
<feature type="region of interest" description="Disordered" evidence="1">
    <location>
        <begin position="526"/>
        <end position="549"/>
    </location>
</feature>
<dbReference type="RefSeq" id="XP_013260611.1">
    <property type="nucleotide sequence ID" value="XM_013405157.1"/>
</dbReference>
<dbReference type="EMBL" id="AMGV01000004">
    <property type="protein sequence ID" value="KEF58021.1"/>
    <property type="molecule type" value="Genomic_DNA"/>
</dbReference>
<sequence>MATPPTEETDSKTQEFLQLLHGSSREGHEGFNSATSLGNDGKLQEVKTTPLFSNQVRLALTPEKMMLLGSLDQVAFPQYGLLGVRQQSYGADQLDARFLPVEHNLIMANMNAPWSAFICGSQGGGKSHTLSCLLENSLLPSSLANVNPKPLAGLVFHFDHFTSAETTQLCEAAYLCSSGVPVRVLVSPSNYAVMHTLYSNLPGLPSGSPKPQVVPLYLKEEQLNVSRMMTLMAMNDNEHPPLYMEVLRKILRDMAMEGSGRRGVNYRDFTSRMGRQGFSGQQNGPLNLRLQLLESFLADEVQDRESSTLLDDIFKSSQGTLTIVDLSCPFVNENDACALFAICLSIFMEHRADCGRIVAIDEAHKFLTKTGEAQRLTEQLISLIRQQRHLATRVVIATQEPTLSSKLIDLCNVCIVHRFNSPAWFQILEKHLAGASNMRDDKDADTSRLFEMIVALRTGEAFVFCPTALLDLHNGKLFQLETGFIRVKIRARCSTDGGRSVMAEDRHSVGSVDYRPVSTIIRPYRSSRTATTARRERRRSASPVRAPTAPRPMQRVNVVQTVPPSKQSRASDATLPVAVPTTTEPAGSSTTHLPQPQVDQARALEFVRRTASQWLRSSPHTFTHDRVRMRVIGDLSLPPAFFDGPYWLNLSREAIRTEVAKFRKTNATRLPGYN</sequence>
<dbReference type="HOGENOM" id="CLU_015256_1_1_1"/>
<dbReference type="STRING" id="1182545.A0A072PDS7"/>
<dbReference type="GeneID" id="25280864"/>
<accession>A0A072PDS7</accession>
<dbReference type="VEuPathDB" id="FungiDB:A1O9_05944"/>